<comment type="caution">
    <text evidence="3">The sequence shown here is derived from an EMBL/GenBank/DDBJ whole genome shotgun (WGS) entry which is preliminary data.</text>
</comment>
<evidence type="ECO:0000313" key="3">
    <source>
        <dbReference type="EMBL" id="RIJ37075.1"/>
    </source>
</evidence>
<proteinExistence type="predicted"/>
<reference evidence="4" key="1">
    <citation type="submission" date="2018-08" db="EMBL/GenBank/DDBJ databases">
        <title>Mucilaginibacter sp. MYSH2.</title>
        <authorList>
            <person name="Seo T."/>
        </authorList>
    </citation>
    <scope>NUCLEOTIDE SEQUENCE [LARGE SCALE GENOMIC DNA]</scope>
    <source>
        <strain evidence="4">KIRAN</strain>
    </source>
</reference>
<feature type="transmembrane region" description="Helical" evidence="1">
    <location>
        <begin position="51"/>
        <end position="72"/>
    </location>
</feature>
<keyword evidence="2" id="KW-0732">Signal</keyword>
<dbReference type="Pfam" id="PF20077">
    <property type="entry name" value="CcmD_alt"/>
    <property type="match status" value="1"/>
</dbReference>
<organism evidence="3 4">
    <name type="scientific">Pontibacter oryzae</name>
    <dbReference type="NCBI Taxonomy" id="2304593"/>
    <lineage>
        <taxon>Bacteria</taxon>
        <taxon>Pseudomonadati</taxon>
        <taxon>Bacteroidota</taxon>
        <taxon>Cytophagia</taxon>
        <taxon>Cytophagales</taxon>
        <taxon>Hymenobacteraceae</taxon>
        <taxon>Pontibacter</taxon>
    </lineage>
</organism>
<feature type="chain" id="PRO_5017289513" description="CcmD family protein" evidence="2">
    <location>
        <begin position="24"/>
        <end position="85"/>
    </location>
</feature>
<evidence type="ECO:0008006" key="5">
    <source>
        <dbReference type="Google" id="ProtNLM"/>
    </source>
</evidence>
<dbReference type="EMBL" id="QWGE01000004">
    <property type="protein sequence ID" value="RIJ37075.1"/>
    <property type="molecule type" value="Genomic_DNA"/>
</dbReference>
<accession>A0A399S674</accession>
<keyword evidence="1" id="KW-1133">Transmembrane helix</keyword>
<name>A0A399S674_9BACT</name>
<feature type="signal peptide" evidence="2">
    <location>
        <begin position="1"/>
        <end position="23"/>
    </location>
</feature>
<dbReference type="OrthoDB" id="886941at2"/>
<evidence type="ECO:0000256" key="1">
    <source>
        <dbReference type="SAM" id="Phobius"/>
    </source>
</evidence>
<protein>
    <recommendedName>
        <fullName evidence="5">CcmD family protein</fullName>
    </recommendedName>
</protein>
<keyword evidence="1" id="KW-0812">Transmembrane</keyword>
<keyword evidence="4" id="KW-1185">Reference proteome</keyword>
<evidence type="ECO:0000313" key="4">
    <source>
        <dbReference type="Proteomes" id="UP000266005"/>
    </source>
</evidence>
<evidence type="ECO:0000256" key="2">
    <source>
        <dbReference type="SAM" id="SignalP"/>
    </source>
</evidence>
<dbReference type="AlphaFoldDB" id="A0A399S674"/>
<sequence length="85" mass="9363">MFRILAVWCFILGATAGLQQAQAQPAQTESAVATAQPEVEMADTLRQDGKIYVVVIVLLTVMAGLILYLVTLDRKVGKLEKQMRE</sequence>
<dbReference type="Proteomes" id="UP000266005">
    <property type="component" value="Unassembled WGS sequence"/>
</dbReference>
<gene>
    <name evidence="3" type="ORF">D1627_12475</name>
</gene>
<keyword evidence="1" id="KW-0472">Membrane</keyword>